<proteinExistence type="predicted"/>
<feature type="coiled-coil region" evidence="1">
    <location>
        <begin position="826"/>
        <end position="860"/>
    </location>
</feature>
<evidence type="ECO:0000313" key="4">
    <source>
        <dbReference type="Proteomes" id="UP000078546"/>
    </source>
</evidence>
<feature type="region of interest" description="Disordered" evidence="2">
    <location>
        <begin position="1038"/>
        <end position="1058"/>
    </location>
</feature>
<sequence>MAKEILLALAHNASTQLNNEIVELSDDIRFLENELSIKKDKKFHNIVKGRCHARKKERYAELNEFFSKYIMFLMDSRKNETNSLYEAQKGSMDEGKLMQNLSSEKKGDRHLLKDMYLKRDTLKEIFNSLRIRSIERMSDEQSQMLFSDLVSKLGNMNGGDNVAKRDIAKHNVGNFSKLLKGNGERKPQEYILHPENGAREGRKQFLHYLQGIIPPITEQIVGVSVAPSTAPPTVSSNTSSTASSTAASTVSLIDLNSERESDSEQVNNFPLFVNINDNLEEVGNVLPKIEKGHDKREIFNKGKNLPIHYNVLEKRKSPDLRYYTKNESLSKFLLNRKLRANSKYTLITKFNVGRKFFSNSEQKLVLPPLRNDKLTERRSTQGFTGEIVAKRDEDAFRGETAESDDGGDVNSVGENERCYANVHAMGVEKVVSNNEKRSYMTAEKIISLSPSRGSKSVCAKMDIQRSKKKEETQHQSGSPRLHASASDGASYTTSDAASENGSSASSPSEWSSQESRFEKPLRRKRYVCKINKKGRGSFLVRKEGNKSSVHVYDFEVIYEDSEMDNCKDICKTQENKKIFHFSFLKRGNKIKGVKNLYITDREIVKDIHFESETNSHEHVQDYGKMLQSNKKERKKRRKEEIREMYIMEENIKNLKEENFRRKYELTRIIEDIKNKKKKNSNEIGLESYNMEFVETNRLRGLYIHMLDKQCQLEKEKNFYKKELKKLQEDVKNNTSPLDKFLKEEKSKFLEKEKLNYKKEKKFLKKQNVLKKKIIKLENDLEITKEKLMTEKELNKNLCNKILDNNIIIEKNETEKITNEKVNESKIKMLNNEKDKLIENITNEKKENEKLKEELTILKKDNGFENFRKVVLEKILKTNGDIKYLAEILEVLTKELENKISKENENNKKLQDLKENFEKLITLLNGTKEKLANEKRRSKRLCQKISYLNEKNENLAECIKILALQCDKEGYKSEKNTGIIPSGVKTDRRGILTEQCLPFSDNDKRTCKMLLYNNERSNSNESNGTVYWDETIHCGITHMEPDMENDGKRRGSPNYSRSCTDFSDKSSLFLCNNEDTKRGYSLENLTGSSGESVPIYRGMVKHGILL</sequence>
<accession>A0A1A8VZZ4</accession>
<gene>
    <name evidence="3" type="ORF">POVCU1_012180</name>
</gene>
<feature type="compositionally biased region" description="Low complexity" evidence="2">
    <location>
        <begin position="494"/>
        <end position="514"/>
    </location>
</feature>
<feature type="region of interest" description="Disordered" evidence="2">
    <location>
        <begin position="394"/>
        <end position="413"/>
    </location>
</feature>
<feature type="coiled-coil region" evidence="1">
    <location>
        <begin position="746"/>
        <end position="793"/>
    </location>
</feature>
<name>A0A1A8VZZ4_PLAOA</name>
<feature type="compositionally biased region" description="Basic and acidic residues" evidence="2">
    <location>
        <begin position="462"/>
        <end position="473"/>
    </location>
</feature>
<keyword evidence="1" id="KW-0175">Coiled coil</keyword>
<dbReference type="Proteomes" id="UP000078546">
    <property type="component" value="Unassembled WGS sequence"/>
</dbReference>
<feature type="region of interest" description="Disordered" evidence="2">
    <location>
        <begin position="456"/>
        <end position="517"/>
    </location>
</feature>
<protein>
    <submittedName>
        <fullName evidence="3">Uncharacterized protein</fullName>
    </submittedName>
</protein>
<feature type="compositionally biased region" description="Basic and acidic residues" evidence="2">
    <location>
        <begin position="1038"/>
        <end position="1048"/>
    </location>
</feature>
<evidence type="ECO:0000256" key="2">
    <source>
        <dbReference type="SAM" id="MobiDB-lite"/>
    </source>
</evidence>
<feature type="coiled-coil region" evidence="1">
    <location>
        <begin position="14"/>
        <end position="41"/>
    </location>
</feature>
<dbReference type="EMBL" id="FLQV01000226">
    <property type="protein sequence ID" value="SBS85265.1"/>
    <property type="molecule type" value="Genomic_DNA"/>
</dbReference>
<evidence type="ECO:0000313" key="3">
    <source>
        <dbReference type="EMBL" id="SBS85265.1"/>
    </source>
</evidence>
<dbReference type="AlphaFoldDB" id="A0A1A8VZZ4"/>
<organism evidence="3 4">
    <name type="scientific">Plasmodium ovale curtisi</name>
    <dbReference type="NCBI Taxonomy" id="864141"/>
    <lineage>
        <taxon>Eukaryota</taxon>
        <taxon>Sar</taxon>
        <taxon>Alveolata</taxon>
        <taxon>Apicomplexa</taxon>
        <taxon>Aconoidasida</taxon>
        <taxon>Haemosporida</taxon>
        <taxon>Plasmodiidae</taxon>
        <taxon>Plasmodium</taxon>
        <taxon>Plasmodium (Plasmodium)</taxon>
    </lineage>
</organism>
<reference evidence="4" key="1">
    <citation type="submission" date="2016-05" db="EMBL/GenBank/DDBJ databases">
        <authorList>
            <person name="Naeem Raeece"/>
        </authorList>
    </citation>
    <scope>NUCLEOTIDE SEQUENCE [LARGE SCALE GENOMIC DNA]</scope>
</reference>
<feature type="coiled-coil region" evidence="1">
    <location>
        <begin position="885"/>
        <end position="943"/>
    </location>
</feature>
<evidence type="ECO:0000256" key="1">
    <source>
        <dbReference type="SAM" id="Coils"/>
    </source>
</evidence>